<organism evidence="1 2">
    <name type="scientific">Thraustotheca clavata</name>
    <dbReference type="NCBI Taxonomy" id="74557"/>
    <lineage>
        <taxon>Eukaryota</taxon>
        <taxon>Sar</taxon>
        <taxon>Stramenopiles</taxon>
        <taxon>Oomycota</taxon>
        <taxon>Saprolegniomycetes</taxon>
        <taxon>Saprolegniales</taxon>
        <taxon>Achlyaceae</taxon>
        <taxon>Thraustotheca</taxon>
    </lineage>
</organism>
<keyword evidence="2" id="KW-1185">Reference proteome</keyword>
<dbReference type="EMBL" id="JNBS01000705">
    <property type="protein sequence ID" value="OQS03973.1"/>
    <property type="molecule type" value="Genomic_DNA"/>
</dbReference>
<dbReference type="AlphaFoldDB" id="A0A1W0A113"/>
<dbReference type="OrthoDB" id="111462at2759"/>
<sequence>MHIVTSSWNEDAAQDTTVKTVKTLKRHLEQDHERKSKMVRFTTLTIYEFSPAHGGSSVPRGEGPPLGMSYVHHCVQTTELTDTNEKHSRLKYFGPNERNAIFKTLSYSSRLVTEFSQDAECIRKSRRETMKEVINECRCSS</sequence>
<evidence type="ECO:0000313" key="2">
    <source>
        <dbReference type="Proteomes" id="UP000243217"/>
    </source>
</evidence>
<reference evidence="1 2" key="1">
    <citation type="journal article" date="2014" name="Genome Biol. Evol.">
        <title>The secreted proteins of Achlya hypogyna and Thraustotheca clavata identify the ancestral oomycete secretome and reveal gene acquisitions by horizontal gene transfer.</title>
        <authorList>
            <person name="Misner I."/>
            <person name="Blouin N."/>
            <person name="Leonard G."/>
            <person name="Richards T.A."/>
            <person name="Lane C.E."/>
        </authorList>
    </citation>
    <scope>NUCLEOTIDE SEQUENCE [LARGE SCALE GENOMIC DNA]</scope>
    <source>
        <strain evidence="1 2">ATCC 34112</strain>
    </source>
</reference>
<proteinExistence type="predicted"/>
<accession>A0A1W0A113</accession>
<protein>
    <submittedName>
        <fullName evidence="1">Uncharacterized protein</fullName>
    </submittedName>
</protein>
<evidence type="ECO:0000313" key="1">
    <source>
        <dbReference type="EMBL" id="OQS03973.1"/>
    </source>
</evidence>
<dbReference type="Proteomes" id="UP000243217">
    <property type="component" value="Unassembled WGS sequence"/>
</dbReference>
<comment type="caution">
    <text evidence="1">The sequence shown here is derived from an EMBL/GenBank/DDBJ whole genome shotgun (WGS) entry which is preliminary data.</text>
</comment>
<gene>
    <name evidence="1" type="ORF">THRCLA_21009</name>
</gene>
<name>A0A1W0A113_9STRA</name>